<dbReference type="EMBL" id="BNJJ01000018">
    <property type="protein sequence ID" value="GHO87627.1"/>
    <property type="molecule type" value="Genomic_DNA"/>
</dbReference>
<proteinExistence type="predicted"/>
<feature type="compositionally biased region" description="Polar residues" evidence="1">
    <location>
        <begin position="177"/>
        <end position="186"/>
    </location>
</feature>
<evidence type="ECO:0000313" key="3">
    <source>
        <dbReference type="EMBL" id="GHO87627.1"/>
    </source>
</evidence>
<dbReference type="InterPro" id="IPR036779">
    <property type="entry name" value="LysM_dom_sf"/>
</dbReference>
<sequence>MALVKAYLEVVQGRNKGLKVAVHFNPQSLQVSYQTTGVTGAEASVQQLALQEVPAQRTGFGSTLSLDLVFDTTQSGQDVRNTTLDLARMIQPGVKDNNNANITPSIPIVRFCWGTFLFNGNIQSLNETLEFFSEQGIPLRATVSLSMNEVALDSDTVNNQAPGTGTQASTGPAIGTTPLTMSQAGDSLQGLSGRAGVGNDWKAIARANNIDNPRLLATGTILNLNIPINVTQ</sequence>
<evidence type="ECO:0000256" key="1">
    <source>
        <dbReference type="SAM" id="MobiDB-lite"/>
    </source>
</evidence>
<dbReference type="Pfam" id="PF19266">
    <property type="entry name" value="CIS_tube"/>
    <property type="match status" value="1"/>
</dbReference>
<dbReference type="InterPro" id="IPR018392">
    <property type="entry name" value="LysM"/>
</dbReference>
<feature type="compositionally biased region" description="Polar residues" evidence="1">
    <location>
        <begin position="156"/>
        <end position="170"/>
    </location>
</feature>
<keyword evidence="4" id="KW-1185">Reference proteome</keyword>
<protein>
    <submittedName>
        <fullName evidence="3">Peptidase M23</fullName>
    </submittedName>
</protein>
<dbReference type="InterPro" id="IPR045361">
    <property type="entry name" value="CIS_tube_prot_N"/>
</dbReference>
<feature type="domain" description="LysM" evidence="2">
    <location>
        <begin position="178"/>
        <end position="224"/>
    </location>
</feature>
<comment type="caution">
    <text evidence="3">The sequence shown here is derived from an EMBL/GenBank/DDBJ whole genome shotgun (WGS) entry which is preliminary data.</text>
</comment>
<reference evidence="3 4" key="1">
    <citation type="journal article" date="2021" name="Int. J. Syst. Evol. Microbiol.">
        <title>Reticulibacter mediterranei gen. nov., sp. nov., within the new family Reticulibacteraceae fam. nov., and Ktedonospora formicarum gen. nov., sp. nov., Ktedonobacter robiniae sp. nov., Dictyobacter formicarum sp. nov. and Dictyobacter arantiisoli sp. nov., belonging to the class Ktedonobacteria.</title>
        <authorList>
            <person name="Yabe S."/>
            <person name="Zheng Y."/>
            <person name="Wang C.M."/>
            <person name="Sakai Y."/>
            <person name="Abe K."/>
            <person name="Yokota A."/>
            <person name="Donadio S."/>
            <person name="Cavaletti L."/>
            <person name="Monciardini P."/>
        </authorList>
    </citation>
    <scope>NUCLEOTIDE SEQUENCE [LARGE SCALE GENOMIC DNA]</scope>
    <source>
        <strain evidence="3 4">SOSP1-9</strain>
    </source>
</reference>
<dbReference type="RefSeq" id="WP_201365168.1">
    <property type="nucleotide sequence ID" value="NZ_BNJJ01000018.1"/>
</dbReference>
<name>A0ABQ3VN20_9CHLR</name>
<evidence type="ECO:0000313" key="4">
    <source>
        <dbReference type="Proteomes" id="UP000635565"/>
    </source>
</evidence>
<accession>A0ABQ3VN20</accession>
<dbReference type="Proteomes" id="UP000635565">
    <property type="component" value="Unassembled WGS sequence"/>
</dbReference>
<organism evidence="3 4">
    <name type="scientific">Dictyobacter formicarum</name>
    <dbReference type="NCBI Taxonomy" id="2778368"/>
    <lineage>
        <taxon>Bacteria</taxon>
        <taxon>Bacillati</taxon>
        <taxon>Chloroflexota</taxon>
        <taxon>Ktedonobacteria</taxon>
        <taxon>Ktedonobacterales</taxon>
        <taxon>Dictyobacteraceae</taxon>
        <taxon>Dictyobacter</taxon>
    </lineage>
</organism>
<feature type="region of interest" description="Disordered" evidence="1">
    <location>
        <begin position="156"/>
        <end position="186"/>
    </location>
</feature>
<evidence type="ECO:0000259" key="2">
    <source>
        <dbReference type="PROSITE" id="PS51782"/>
    </source>
</evidence>
<dbReference type="Gene3D" id="3.10.350.10">
    <property type="entry name" value="LysM domain"/>
    <property type="match status" value="1"/>
</dbReference>
<gene>
    <name evidence="3" type="ORF">KSZ_56330</name>
</gene>
<dbReference type="Pfam" id="PF01476">
    <property type="entry name" value="LysM"/>
    <property type="match status" value="1"/>
</dbReference>
<dbReference type="PROSITE" id="PS51782">
    <property type="entry name" value="LYSM"/>
    <property type="match status" value="1"/>
</dbReference>